<dbReference type="AlphaFoldDB" id="A0A9W6Z829"/>
<gene>
    <name evidence="3" type="ORF">TrRE_jg8457</name>
</gene>
<protein>
    <submittedName>
        <fullName evidence="3">Uncharacterized protein</fullName>
    </submittedName>
</protein>
<feature type="compositionally biased region" description="Basic and acidic residues" evidence="2">
    <location>
        <begin position="171"/>
        <end position="210"/>
    </location>
</feature>
<sequence length="440" mass="50110">MSLWALNTDTKHGLRRTMASTMMRDPSFGLEKKPEPSFTNSKASSSKQGSNPSSILKNKSVFVVNPYSGRAEDVGSPDRSPPKAKGSGRWKSTGGVKKQVSNIEVVRGMSSRWRDEEEEGGERDIYDEEDSFVGYREWGSEGEEGGKGYGWLDGPTGEEEEEESTLESGGDDWRKDFGRFQRFKEPEDMRRTQSSQDRSDLAEEEERQAAEAREAFEEIMRREPGRCTCQWEWDWNDHCPLHGARVMRNARDAGAGDVDERAAITNERNRRRDLSKFGITTNHAMMSSAHNYSLQSHAGVGSATAGVRRDEKGWWVDKGDFHNEEVRVKFGVVEDEEERERRKKAEMEAKFTPTDRVITRESKRGDSLNRARERLEESRENIKELQGSVADATRVLKEVRVERLEGGRGTMDMKRGKVLEAAREIQKDRFGGGKPRNRTR</sequence>
<feature type="coiled-coil region" evidence="1">
    <location>
        <begin position="365"/>
        <end position="402"/>
    </location>
</feature>
<evidence type="ECO:0000256" key="2">
    <source>
        <dbReference type="SAM" id="MobiDB-lite"/>
    </source>
</evidence>
<evidence type="ECO:0000313" key="3">
    <source>
        <dbReference type="EMBL" id="GMH49154.1"/>
    </source>
</evidence>
<feature type="compositionally biased region" description="Acidic residues" evidence="2">
    <location>
        <begin position="156"/>
        <end position="165"/>
    </location>
</feature>
<feature type="compositionally biased region" description="Polar residues" evidence="2">
    <location>
        <begin position="37"/>
        <end position="57"/>
    </location>
</feature>
<dbReference type="Proteomes" id="UP001165082">
    <property type="component" value="Unassembled WGS sequence"/>
</dbReference>
<comment type="caution">
    <text evidence="3">The sequence shown here is derived from an EMBL/GenBank/DDBJ whole genome shotgun (WGS) entry which is preliminary data.</text>
</comment>
<feature type="region of interest" description="Disordered" evidence="2">
    <location>
        <begin position="138"/>
        <end position="210"/>
    </location>
</feature>
<dbReference type="EMBL" id="BRXZ01000624">
    <property type="protein sequence ID" value="GMH49154.1"/>
    <property type="molecule type" value="Genomic_DNA"/>
</dbReference>
<name>A0A9W6Z829_9STRA</name>
<dbReference type="OrthoDB" id="10429785at2759"/>
<organism evidence="3 4">
    <name type="scientific">Triparma retinervis</name>
    <dbReference type="NCBI Taxonomy" id="2557542"/>
    <lineage>
        <taxon>Eukaryota</taxon>
        <taxon>Sar</taxon>
        <taxon>Stramenopiles</taxon>
        <taxon>Ochrophyta</taxon>
        <taxon>Bolidophyceae</taxon>
        <taxon>Parmales</taxon>
        <taxon>Triparmaceae</taxon>
        <taxon>Triparma</taxon>
    </lineage>
</organism>
<reference evidence="3" key="1">
    <citation type="submission" date="2022-07" db="EMBL/GenBank/DDBJ databases">
        <title>Genome analysis of Parmales, a sister group of diatoms, reveals the evolutionary specialization of diatoms from phago-mixotrophs to photoautotrophs.</title>
        <authorList>
            <person name="Ban H."/>
            <person name="Sato S."/>
            <person name="Yoshikawa S."/>
            <person name="Kazumasa Y."/>
            <person name="Nakamura Y."/>
            <person name="Ichinomiya M."/>
            <person name="Saitoh K."/>
            <person name="Sato N."/>
            <person name="Blanc-Mathieu R."/>
            <person name="Endo H."/>
            <person name="Kuwata A."/>
            <person name="Ogata H."/>
        </authorList>
    </citation>
    <scope>NUCLEOTIDE SEQUENCE</scope>
</reference>
<proteinExistence type="predicted"/>
<evidence type="ECO:0000256" key="1">
    <source>
        <dbReference type="SAM" id="Coils"/>
    </source>
</evidence>
<evidence type="ECO:0000313" key="4">
    <source>
        <dbReference type="Proteomes" id="UP001165082"/>
    </source>
</evidence>
<accession>A0A9W6Z829</accession>
<feature type="region of interest" description="Disordered" evidence="2">
    <location>
        <begin position="1"/>
        <end position="103"/>
    </location>
</feature>
<keyword evidence="1" id="KW-0175">Coiled coil</keyword>
<keyword evidence="4" id="KW-1185">Reference proteome</keyword>